<organism evidence="1">
    <name type="scientific">viral metagenome</name>
    <dbReference type="NCBI Taxonomy" id="1070528"/>
    <lineage>
        <taxon>unclassified sequences</taxon>
        <taxon>metagenomes</taxon>
        <taxon>organismal metagenomes</taxon>
    </lineage>
</organism>
<dbReference type="EMBL" id="MT144311">
    <property type="protein sequence ID" value="QJA52087.1"/>
    <property type="molecule type" value="Genomic_DNA"/>
</dbReference>
<accession>A0A6H1ZXN8</accession>
<dbReference type="AlphaFoldDB" id="A0A6H1ZXN8"/>
<sequence>MIEFKDEIYTNTDCYFSFIDRIRILFRGFASVRVVTKTENLPGEVLPTSSVLVSRIFRFKKADGGYEAKFNKSLERIAGTVARCGPENTSEVERP</sequence>
<protein>
    <submittedName>
        <fullName evidence="1">Uncharacterized protein</fullName>
    </submittedName>
</protein>
<reference evidence="1" key="1">
    <citation type="submission" date="2020-03" db="EMBL/GenBank/DDBJ databases">
        <title>The deep terrestrial virosphere.</title>
        <authorList>
            <person name="Holmfeldt K."/>
            <person name="Nilsson E."/>
            <person name="Simone D."/>
            <person name="Lopez-Fernandez M."/>
            <person name="Wu X."/>
            <person name="de Brujin I."/>
            <person name="Lundin D."/>
            <person name="Andersson A."/>
            <person name="Bertilsson S."/>
            <person name="Dopson M."/>
        </authorList>
    </citation>
    <scope>NUCLEOTIDE SEQUENCE</scope>
    <source>
        <strain evidence="1">TM448A02473</strain>
    </source>
</reference>
<gene>
    <name evidence="1" type="ORF">TM448A02473_0012</name>
</gene>
<proteinExistence type="predicted"/>
<evidence type="ECO:0000313" key="1">
    <source>
        <dbReference type="EMBL" id="QJA52087.1"/>
    </source>
</evidence>
<name>A0A6H1ZXN8_9ZZZZ</name>